<comment type="caution">
    <text evidence="7">The sequence shown here is derived from an EMBL/GenBank/DDBJ whole genome shotgun (WGS) entry which is preliminary data.</text>
</comment>
<proteinExistence type="predicted"/>
<dbReference type="InterPro" id="IPR002797">
    <property type="entry name" value="Polysacc_synth"/>
</dbReference>
<feature type="transmembrane region" description="Helical" evidence="6">
    <location>
        <begin position="405"/>
        <end position="423"/>
    </location>
</feature>
<comment type="subcellular location">
    <subcellularLocation>
        <location evidence="1">Cell membrane</location>
        <topology evidence="1">Multi-pass membrane protein</topology>
    </subcellularLocation>
</comment>
<feature type="transmembrane region" description="Helical" evidence="6">
    <location>
        <begin position="181"/>
        <end position="202"/>
    </location>
</feature>
<evidence type="ECO:0000256" key="5">
    <source>
        <dbReference type="ARBA" id="ARBA00023136"/>
    </source>
</evidence>
<keyword evidence="5 6" id="KW-0472">Membrane</keyword>
<feature type="transmembrane region" description="Helical" evidence="6">
    <location>
        <begin position="435"/>
        <end position="455"/>
    </location>
</feature>
<reference evidence="7 8" key="2">
    <citation type="submission" date="2018-04" db="EMBL/GenBank/DDBJ databases">
        <title>Genomic sequence of a freshwater isolate of Shewanella morhuae.</title>
        <authorList>
            <person name="Castillo D.E."/>
            <person name="Gram L."/>
        </authorList>
    </citation>
    <scope>NUCLEOTIDE SEQUENCE [LARGE SCALE GENOMIC DNA]</scope>
    <source>
        <strain evidence="7 8">CW7</strain>
    </source>
</reference>
<reference evidence="7 8" key="1">
    <citation type="submission" date="2018-03" db="EMBL/GenBank/DDBJ databases">
        <authorList>
            <person name="Dailey F.E."/>
        </authorList>
    </citation>
    <scope>NUCLEOTIDE SEQUENCE [LARGE SCALE GENOMIC DNA]</scope>
    <source>
        <strain evidence="7 8">CW7</strain>
    </source>
</reference>
<feature type="transmembrane region" description="Helical" evidence="6">
    <location>
        <begin position="81"/>
        <end position="104"/>
    </location>
</feature>
<feature type="transmembrane region" description="Helical" evidence="6">
    <location>
        <begin position="467"/>
        <end position="489"/>
    </location>
</feature>
<evidence type="ECO:0000256" key="6">
    <source>
        <dbReference type="SAM" id="Phobius"/>
    </source>
</evidence>
<feature type="transmembrane region" description="Helical" evidence="6">
    <location>
        <begin position="151"/>
        <end position="175"/>
    </location>
</feature>
<dbReference type="PANTHER" id="PTHR30250">
    <property type="entry name" value="PST FAMILY PREDICTED COLANIC ACID TRANSPORTER"/>
    <property type="match status" value="1"/>
</dbReference>
<evidence type="ECO:0000313" key="7">
    <source>
        <dbReference type="EMBL" id="PTA50726.1"/>
    </source>
</evidence>
<dbReference type="InterPro" id="IPR050833">
    <property type="entry name" value="Poly_Biosynth_Transport"/>
</dbReference>
<evidence type="ECO:0000313" key="8">
    <source>
        <dbReference type="Proteomes" id="UP000240506"/>
    </source>
</evidence>
<feature type="transmembrane region" description="Helical" evidence="6">
    <location>
        <begin position="223"/>
        <end position="244"/>
    </location>
</feature>
<accession>A0ABX5HV06</accession>
<feature type="transmembrane region" description="Helical" evidence="6">
    <location>
        <begin position="307"/>
        <end position="327"/>
    </location>
</feature>
<feature type="transmembrane region" description="Helical" evidence="6">
    <location>
        <begin position="41"/>
        <end position="61"/>
    </location>
</feature>
<dbReference type="Proteomes" id="UP000240506">
    <property type="component" value="Unassembled WGS sequence"/>
</dbReference>
<dbReference type="RefSeq" id="WP_107883290.1">
    <property type="nucleotide sequence ID" value="NZ_PYSG01000002.1"/>
</dbReference>
<evidence type="ECO:0000256" key="4">
    <source>
        <dbReference type="ARBA" id="ARBA00022989"/>
    </source>
</evidence>
<keyword evidence="8" id="KW-1185">Reference proteome</keyword>
<feature type="transmembrane region" description="Helical" evidence="6">
    <location>
        <begin position="347"/>
        <end position="367"/>
    </location>
</feature>
<name>A0ABX5HV06_9GAMM</name>
<evidence type="ECO:0000256" key="1">
    <source>
        <dbReference type="ARBA" id="ARBA00004651"/>
    </source>
</evidence>
<sequence length="503" mass="56490">MSLKKNIIANYVSQLYVTAVGILILPFYIKHLGAEAYGLVGFFVLLQAWFNLLDLGLTPTISRETARFKAGVMSALSFRQIYRALSLIFLFIAVVGGISLFLLAEILANNWLQFDSLSLFSVVIAIKIMAAIVALRWLCGLYRGVITGSESLIWLSYFNIAVATFRTVGVFPIMFKFGFTISVFFIYQLFIALLESLILFYKSRILLPKLSKFSEPIGWSVKPLMPVLKFSMTIAFTASIWVLVTQTDKLILSSILPLAEYGYFTLAVLVAGGIMIISGPISNALLPRMTSLFAQEKHLEMLAIYRNATQFVAVIAGSCAITMFFCAENLLYAWTGDLHLSHFVAPILRLYVIGNGFLVIAAFPYYLQYAKGNLKYHLYGNLILVGILVPLIVLAAKYYGAIGAGYTWMTINFLFLIFWVAFIHYKIEPGLHLKWLFNDVFILIFPAACIGYFFNSLNFSYSTRLDSFLILLIVGIPVLLTSLLCSPLIRKYINKKYLTKVVV</sequence>
<feature type="transmembrane region" description="Helical" evidence="6">
    <location>
        <begin position="264"/>
        <end position="286"/>
    </location>
</feature>
<keyword evidence="2" id="KW-1003">Cell membrane</keyword>
<keyword evidence="4 6" id="KW-1133">Transmembrane helix</keyword>
<evidence type="ECO:0000256" key="2">
    <source>
        <dbReference type="ARBA" id="ARBA00022475"/>
    </source>
</evidence>
<feature type="transmembrane region" description="Helical" evidence="6">
    <location>
        <begin position="116"/>
        <end position="139"/>
    </location>
</feature>
<dbReference type="PANTHER" id="PTHR30250:SF26">
    <property type="entry name" value="PSMA PROTEIN"/>
    <property type="match status" value="1"/>
</dbReference>
<dbReference type="Pfam" id="PF01943">
    <property type="entry name" value="Polysacc_synt"/>
    <property type="match status" value="1"/>
</dbReference>
<feature type="transmembrane region" description="Helical" evidence="6">
    <location>
        <begin position="7"/>
        <end position="29"/>
    </location>
</feature>
<feature type="transmembrane region" description="Helical" evidence="6">
    <location>
        <begin position="379"/>
        <end position="399"/>
    </location>
</feature>
<gene>
    <name evidence="7" type="ORF">C9I43_09535</name>
</gene>
<organism evidence="7 8">
    <name type="scientific">Shewanella morhuae</name>
    <dbReference type="NCBI Taxonomy" id="365591"/>
    <lineage>
        <taxon>Bacteria</taxon>
        <taxon>Pseudomonadati</taxon>
        <taxon>Pseudomonadota</taxon>
        <taxon>Gammaproteobacteria</taxon>
        <taxon>Alteromonadales</taxon>
        <taxon>Shewanellaceae</taxon>
        <taxon>Shewanella</taxon>
    </lineage>
</organism>
<evidence type="ECO:0000256" key="3">
    <source>
        <dbReference type="ARBA" id="ARBA00022692"/>
    </source>
</evidence>
<keyword evidence="3 6" id="KW-0812">Transmembrane</keyword>
<dbReference type="EMBL" id="PYSG01000002">
    <property type="protein sequence ID" value="PTA50726.1"/>
    <property type="molecule type" value="Genomic_DNA"/>
</dbReference>
<protein>
    <submittedName>
        <fullName evidence="7">Polysaccharide biosynthesis protein</fullName>
    </submittedName>
</protein>